<organism evidence="2 3">
    <name type="scientific">Corchorus olitorius</name>
    <dbReference type="NCBI Taxonomy" id="93759"/>
    <lineage>
        <taxon>Eukaryota</taxon>
        <taxon>Viridiplantae</taxon>
        <taxon>Streptophyta</taxon>
        <taxon>Embryophyta</taxon>
        <taxon>Tracheophyta</taxon>
        <taxon>Spermatophyta</taxon>
        <taxon>Magnoliopsida</taxon>
        <taxon>eudicotyledons</taxon>
        <taxon>Gunneridae</taxon>
        <taxon>Pentapetalae</taxon>
        <taxon>rosids</taxon>
        <taxon>malvids</taxon>
        <taxon>Malvales</taxon>
        <taxon>Malvaceae</taxon>
        <taxon>Grewioideae</taxon>
        <taxon>Apeibeae</taxon>
        <taxon>Corchorus</taxon>
    </lineage>
</organism>
<dbReference type="EMBL" id="AWUE01015219">
    <property type="protein sequence ID" value="OMO98899.1"/>
    <property type="molecule type" value="Genomic_DNA"/>
</dbReference>
<evidence type="ECO:0000313" key="2">
    <source>
        <dbReference type="EMBL" id="OMO98899.1"/>
    </source>
</evidence>
<name>A0A1R3JVM5_9ROSI</name>
<proteinExistence type="predicted"/>
<comment type="caution">
    <text evidence="2">The sequence shown here is derived from an EMBL/GenBank/DDBJ whole genome shotgun (WGS) entry which is preliminary data.</text>
</comment>
<reference evidence="3" key="1">
    <citation type="submission" date="2013-09" db="EMBL/GenBank/DDBJ databases">
        <title>Corchorus olitorius genome sequencing.</title>
        <authorList>
            <person name="Alam M."/>
            <person name="Haque M.S."/>
            <person name="Islam M.S."/>
            <person name="Emdad E.M."/>
            <person name="Islam M.M."/>
            <person name="Ahmed B."/>
            <person name="Halim A."/>
            <person name="Hossen Q.M.M."/>
            <person name="Hossain M.Z."/>
            <person name="Ahmed R."/>
            <person name="Khan M.M."/>
            <person name="Islam R."/>
            <person name="Rashid M.M."/>
            <person name="Khan S.A."/>
            <person name="Rahman M.S."/>
            <person name="Alam M."/>
            <person name="Yahiya A.S."/>
            <person name="Khan M.S."/>
            <person name="Azam M.S."/>
            <person name="Haque T."/>
            <person name="Lashkar M.Z.H."/>
            <person name="Akhand A.I."/>
            <person name="Morshed G."/>
            <person name="Roy S."/>
            <person name="Uddin K.S."/>
            <person name="Rabeya T."/>
            <person name="Hossain A.S."/>
            <person name="Chowdhury A."/>
            <person name="Snigdha A.R."/>
            <person name="Mortoza M.S."/>
            <person name="Matin S.A."/>
            <person name="Hoque S.M.E."/>
            <person name="Islam M.K."/>
            <person name="Roy D.K."/>
            <person name="Haider R."/>
            <person name="Moosa M.M."/>
            <person name="Elias S.M."/>
            <person name="Hasan A.M."/>
            <person name="Jahan S."/>
            <person name="Shafiuddin M."/>
            <person name="Mahmood N."/>
            <person name="Shommy N.S."/>
        </authorList>
    </citation>
    <scope>NUCLEOTIDE SEQUENCE [LARGE SCALE GENOMIC DNA]</scope>
    <source>
        <strain evidence="3">cv. O-4</strain>
    </source>
</reference>
<gene>
    <name evidence="2" type="ORF">COLO4_13643</name>
</gene>
<accession>A0A1R3JVM5</accession>
<evidence type="ECO:0000313" key="3">
    <source>
        <dbReference type="Proteomes" id="UP000187203"/>
    </source>
</evidence>
<keyword evidence="3" id="KW-1185">Reference proteome</keyword>
<keyword evidence="1" id="KW-0812">Transmembrane</keyword>
<keyword evidence="1" id="KW-1133">Transmembrane helix</keyword>
<dbReference type="AlphaFoldDB" id="A0A1R3JVM5"/>
<feature type="transmembrane region" description="Helical" evidence="1">
    <location>
        <begin position="12"/>
        <end position="34"/>
    </location>
</feature>
<evidence type="ECO:0000256" key="1">
    <source>
        <dbReference type="SAM" id="Phobius"/>
    </source>
</evidence>
<dbReference type="Proteomes" id="UP000187203">
    <property type="component" value="Unassembled WGS sequence"/>
</dbReference>
<protein>
    <submittedName>
        <fullName evidence="2">Uncharacterized protein</fullName>
    </submittedName>
</protein>
<keyword evidence="1" id="KW-0472">Membrane</keyword>
<sequence length="70" mass="8322">MRFDCQRMRMERGGVSWMLYVEALFRVMLSWLVWSPFRCSFTLSPLHLTFNIFAVGITCQRGCQLVPWSQ</sequence>